<evidence type="ECO:0000313" key="4">
    <source>
        <dbReference type="Proteomes" id="UP000591626"/>
    </source>
</evidence>
<gene>
    <name evidence="3" type="ORF">HC138_05190</name>
</gene>
<dbReference type="Gene3D" id="3.10.105.10">
    <property type="entry name" value="Dipeptide-binding Protein, Domain 3"/>
    <property type="match status" value="1"/>
</dbReference>
<proteinExistence type="predicted"/>
<dbReference type="GO" id="GO:1904680">
    <property type="term" value="F:peptide transmembrane transporter activity"/>
    <property type="evidence" value="ECO:0007669"/>
    <property type="project" value="TreeGrafter"/>
</dbReference>
<dbReference type="SUPFAM" id="SSF53850">
    <property type="entry name" value="Periplasmic binding protein-like II"/>
    <property type="match status" value="1"/>
</dbReference>
<evidence type="ECO:0000259" key="2">
    <source>
        <dbReference type="Pfam" id="PF00496"/>
    </source>
</evidence>
<keyword evidence="1" id="KW-0732">Signal</keyword>
<accession>A0AAP6XM09</accession>
<dbReference type="Proteomes" id="UP000591626">
    <property type="component" value="Unassembled WGS sequence"/>
</dbReference>
<comment type="caution">
    <text evidence="3">The sequence shown here is derived from an EMBL/GenBank/DDBJ whole genome shotgun (WGS) entry which is preliminary data.</text>
</comment>
<dbReference type="CDD" id="cd00995">
    <property type="entry name" value="PBP2_NikA_DppA_OppA_like"/>
    <property type="match status" value="1"/>
</dbReference>
<dbReference type="InterPro" id="IPR039424">
    <property type="entry name" value="SBP_5"/>
</dbReference>
<dbReference type="PANTHER" id="PTHR30290">
    <property type="entry name" value="PERIPLASMIC BINDING COMPONENT OF ABC TRANSPORTER"/>
    <property type="match status" value="1"/>
</dbReference>
<evidence type="ECO:0000313" key="3">
    <source>
        <dbReference type="EMBL" id="NJJ03748.1"/>
    </source>
</evidence>
<feature type="signal peptide" evidence="1">
    <location>
        <begin position="1"/>
        <end position="31"/>
    </location>
</feature>
<protein>
    <submittedName>
        <fullName evidence="3">ABC transporter substrate-binding protein</fullName>
    </submittedName>
</protein>
<dbReference type="GO" id="GO:0015833">
    <property type="term" value="P:peptide transport"/>
    <property type="evidence" value="ECO:0007669"/>
    <property type="project" value="TreeGrafter"/>
</dbReference>
<dbReference type="PROSITE" id="PS51257">
    <property type="entry name" value="PROKAR_LIPOPROTEIN"/>
    <property type="match status" value="1"/>
</dbReference>
<dbReference type="Gene3D" id="3.40.190.10">
    <property type="entry name" value="Periplasmic binding protein-like II"/>
    <property type="match status" value="1"/>
</dbReference>
<dbReference type="InterPro" id="IPR030678">
    <property type="entry name" value="Peptide/Ni-bd"/>
</dbReference>
<dbReference type="EMBL" id="JAAUVV010000007">
    <property type="protein sequence ID" value="NJJ03748.1"/>
    <property type="molecule type" value="Genomic_DNA"/>
</dbReference>
<dbReference type="AlphaFoldDB" id="A0AAP6XM09"/>
<dbReference type="Gene3D" id="3.90.76.10">
    <property type="entry name" value="Dipeptide-binding Protein, Domain 1"/>
    <property type="match status" value="1"/>
</dbReference>
<dbReference type="PANTHER" id="PTHR30290:SF83">
    <property type="entry name" value="ABC TRANSPORTER SUBSTRATE-BINDING PROTEIN"/>
    <property type="match status" value="1"/>
</dbReference>
<organism evidence="3 4">
    <name type="scientific">Corynebacterium coyleae</name>
    <dbReference type="NCBI Taxonomy" id="53374"/>
    <lineage>
        <taxon>Bacteria</taxon>
        <taxon>Bacillati</taxon>
        <taxon>Actinomycetota</taxon>
        <taxon>Actinomycetes</taxon>
        <taxon>Mycobacteriales</taxon>
        <taxon>Corynebacteriaceae</taxon>
        <taxon>Corynebacterium</taxon>
    </lineage>
</organism>
<feature type="domain" description="Solute-binding protein family 5" evidence="2">
    <location>
        <begin position="91"/>
        <end position="458"/>
    </location>
</feature>
<dbReference type="GO" id="GO:0042597">
    <property type="term" value="C:periplasmic space"/>
    <property type="evidence" value="ECO:0007669"/>
    <property type="project" value="UniProtKB-ARBA"/>
</dbReference>
<reference evidence="3 4" key="1">
    <citation type="submission" date="2020-03" db="EMBL/GenBank/DDBJ databases">
        <title>Draft genome sequences of bacterial isolates from the female urobiome.</title>
        <authorList>
            <person name="Miller-Ensminger T."/>
            <person name="Wolfe A.J."/>
            <person name="Putonti C."/>
        </authorList>
    </citation>
    <scope>NUCLEOTIDE SEQUENCE [LARGE SCALE GENOMIC DNA]</scope>
    <source>
        <strain evidence="3 4">UMB8490</strain>
    </source>
</reference>
<evidence type="ECO:0000256" key="1">
    <source>
        <dbReference type="SAM" id="SignalP"/>
    </source>
</evidence>
<sequence length="536" mass="58454">MRKHEKTQGVKVHIKKAVAALGAGALALGLAACGGSADNSADGAGNYVLTNGSEPQRPLLPADTNETGGGRIVDVLYAGLTYYDKDGESHNELAESIDLEGEKTYRVTLKDTKWADGTPVTAKDFVDAWNYAVENSQMNAYFFEPIKGYEDGKPLEGLEVIDDKTFTIELEQPEADFPQRLGYTAFSPLHPSAFDDMEAYGENPISNGPYKLLEWNHNQDAIVVPNEEYQGDRKAQNDGVNFIFYAQQDAAYADLLSGNLDVLDAVPDSALANFEDELGERAVNQPAAAFQSITINENEEHFGGEEGKLRRQAISKAIDRDQITKTIFDGTRTPATDFAAPVIPGHSDNLEGVDVLKYDPEEAKRLWEEADKINPYTGDLEISYNSDGGHQAWVDAVANSIRNAIGIEAVGNAYPDFKSMLDDMDNDAVKGAFRTGWSADYPSLGNFLIPLYGTGASSNYARYSNPAVDALLEEAATAASPEAAAEKYNEVQKVLFEDLPAIPLWYSNVAGGYSENVENVAFSWRSLPVLHQITKN</sequence>
<name>A0AAP6XM09_9CORY</name>
<dbReference type="Pfam" id="PF00496">
    <property type="entry name" value="SBP_bac_5"/>
    <property type="match status" value="1"/>
</dbReference>
<dbReference type="PIRSF" id="PIRSF002741">
    <property type="entry name" value="MppA"/>
    <property type="match status" value="1"/>
</dbReference>
<dbReference type="GO" id="GO:0043190">
    <property type="term" value="C:ATP-binding cassette (ABC) transporter complex"/>
    <property type="evidence" value="ECO:0007669"/>
    <property type="project" value="InterPro"/>
</dbReference>
<feature type="chain" id="PRO_5042870212" evidence="1">
    <location>
        <begin position="32"/>
        <end position="536"/>
    </location>
</feature>
<dbReference type="InterPro" id="IPR000914">
    <property type="entry name" value="SBP_5_dom"/>
</dbReference>